<dbReference type="FunFam" id="2.30.29.30:FF:000312">
    <property type="entry name" value="Ran binding protein 1"/>
    <property type="match status" value="1"/>
</dbReference>
<name>A0A4Y7TN30_COPMI</name>
<dbReference type="CDD" id="cd13179">
    <property type="entry name" value="RanBD_RanBP1"/>
    <property type="match status" value="1"/>
</dbReference>
<dbReference type="GO" id="GO:0005737">
    <property type="term" value="C:cytoplasm"/>
    <property type="evidence" value="ECO:0007669"/>
    <property type="project" value="TreeGrafter"/>
</dbReference>
<dbReference type="PROSITE" id="PS50196">
    <property type="entry name" value="RANBD1"/>
    <property type="match status" value="1"/>
</dbReference>
<dbReference type="EMBL" id="QPFP01000007">
    <property type="protein sequence ID" value="TEB35354.1"/>
    <property type="molecule type" value="Genomic_DNA"/>
</dbReference>
<dbReference type="GO" id="GO:0005096">
    <property type="term" value="F:GTPase activator activity"/>
    <property type="evidence" value="ECO:0007669"/>
    <property type="project" value="TreeGrafter"/>
</dbReference>
<dbReference type="PANTHER" id="PTHR23138:SF87">
    <property type="entry name" value="E3 SUMO-PROTEIN LIGASE RANBP2"/>
    <property type="match status" value="1"/>
</dbReference>
<accession>A0A4Y7TN30</accession>
<comment type="caution">
    <text evidence="3">The sequence shown here is derived from an EMBL/GenBank/DDBJ whole genome shotgun (WGS) entry which is preliminary data.</text>
</comment>
<sequence>MSENTDALAPREEEVDAHFEPVIRLTEKVEAKTNEEDEDVIFKMRAKLFRFDGSSSEWKERGTGDVRLLKHKETKKVRLVMRRDKTLKVCANHLISSEMRLQPNIGSDRSWVWKVLADYAEHPPTAETLAIRFANSDNAAQFKTAFEEAQTSNATLSGDAPTPDAAEEKGEEDAKPADEEKEEATEEKKEEKKD</sequence>
<dbReference type="GO" id="GO:0005643">
    <property type="term" value="C:nuclear pore"/>
    <property type="evidence" value="ECO:0007669"/>
    <property type="project" value="TreeGrafter"/>
</dbReference>
<dbReference type="InterPro" id="IPR000156">
    <property type="entry name" value="Ran_bind_dom"/>
</dbReference>
<dbReference type="GO" id="GO:0006913">
    <property type="term" value="P:nucleocytoplasmic transport"/>
    <property type="evidence" value="ECO:0007669"/>
    <property type="project" value="InterPro"/>
</dbReference>
<dbReference type="SMART" id="SM00160">
    <property type="entry name" value="RanBD"/>
    <property type="match status" value="1"/>
</dbReference>
<reference evidence="3 4" key="1">
    <citation type="journal article" date="2019" name="Nat. Ecol. Evol.">
        <title>Megaphylogeny resolves global patterns of mushroom evolution.</title>
        <authorList>
            <person name="Varga T."/>
            <person name="Krizsan K."/>
            <person name="Foldi C."/>
            <person name="Dima B."/>
            <person name="Sanchez-Garcia M."/>
            <person name="Sanchez-Ramirez S."/>
            <person name="Szollosi G.J."/>
            <person name="Szarkandi J.G."/>
            <person name="Papp V."/>
            <person name="Albert L."/>
            <person name="Andreopoulos W."/>
            <person name="Angelini C."/>
            <person name="Antonin V."/>
            <person name="Barry K.W."/>
            <person name="Bougher N.L."/>
            <person name="Buchanan P."/>
            <person name="Buyck B."/>
            <person name="Bense V."/>
            <person name="Catcheside P."/>
            <person name="Chovatia M."/>
            <person name="Cooper J."/>
            <person name="Damon W."/>
            <person name="Desjardin D."/>
            <person name="Finy P."/>
            <person name="Geml J."/>
            <person name="Haridas S."/>
            <person name="Hughes K."/>
            <person name="Justo A."/>
            <person name="Karasinski D."/>
            <person name="Kautmanova I."/>
            <person name="Kiss B."/>
            <person name="Kocsube S."/>
            <person name="Kotiranta H."/>
            <person name="LaButti K.M."/>
            <person name="Lechner B.E."/>
            <person name="Liimatainen K."/>
            <person name="Lipzen A."/>
            <person name="Lukacs Z."/>
            <person name="Mihaltcheva S."/>
            <person name="Morgado L.N."/>
            <person name="Niskanen T."/>
            <person name="Noordeloos M.E."/>
            <person name="Ohm R.A."/>
            <person name="Ortiz-Santana B."/>
            <person name="Ovrebo C."/>
            <person name="Racz N."/>
            <person name="Riley R."/>
            <person name="Savchenko A."/>
            <person name="Shiryaev A."/>
            <person name="Soop K."/>
            <person name="Spirin V."/>
            <person name="Szebenyi C."/>
            <person name="Tomsovsky M."/>
            <person name="Tulloss R.E."/>
            <person name="Uehling J."/>
            <person name="Grigoriev I.V."/>
            <person name="Vagvolgyi C."/>
            <person name="Papp T."/>
            <person name="Martin F.M."/>
            <person name="Miettinen O."/>
            <person name="Hibbett D.S."/>
            <person name="Nagy L.G."/>
        </authorList>
    </citation>
    <scope>NUCLEOTIDE SEQUENCE [LARGE SCALE GENOMIC DNA]</scope>
    <source>
        <strain evidence="3 4">FP101781</strain>
    </source>
</reference>
<organism evidence="3 4">
    <name type="scientific">Coprinellus micaceus</name>
    <name type="common">Glistening ink-cap mushroom</name>
    <name type="synonym">Coprinus micaceus</name>
    <dbReference type="NCBI Taxonomy" id="71717"/>
    <lineage>
        <taxon>Eukaryota</taxon>
        <taxon>Fungi</taxon>
        <taxon>Dikarya</taxon>
        <taxon>Basidiomycota</taxon>
        <taxon>Agaricomycotina</taxon>
        <taxon>Agaricomycetes</taxon>
        <taxon>Agaricomycetidae</taxon>
        <taxon>Agaricales</taxon>
        <taxon>Agaricineae</taxon>
        <taxon>Psathyrellaceae</taxon>
        <taxon>Coprinellus</taxon>
    </lineage>
</organism>
<feature type="region of interest" description="Disordered" evidence="1">
    <location>
        <begin position="148"/>
        <end position="194"/>
    </location>
</feature>
<proteinExistence type="predicted"/>
<evidence type="ECO:0000256" key="1">
    <source>
        <dbReference type="SAM" id="MobiDB-lite"/>
    </source>
</evidence>
<feature type="compositionally biased region" description="Basic and acidic residues" evidence="1">
    <location>
        <begin position="166"/>
        <end position="178"/>
    </location>
</feature>
<gene>
    <name evidence="3" type="ORF">FA13DRAFT_1811074</name>
</gene>
<evidence type="ECO:0000313" key="3">
    <source>
        <dbReference type="EMBL" id="TEB35354.1"/>
    </source>
</evidence>
<dbReference type="OrthoDB" id="2357150at2759"/>
<dbReference type="PANTHER" id="PTHR23138">
    <property type="entry name" value="RAN BINDING PROTEIN"/>
    <property type="match status" value="1"/>
</dbReference>
<protein>
    <submittedName>
        <fullName evidence="3">Ran/spi1 binding protein</fullName>
    </submittedName>
</protein>
<evidence type="ECO:0000259" key="2">
    <source>
        <dbReference type="PROSITE" id="PS50196"/>
    </source>
</evidence>
<dbReference type="AlphaFoldDB" id="A0A4Y7TN30"/>
<dbReference type="Gene3D" id="2.30.29.30">
    <property type="entry name" value="Pleckstrin-homology domain (PH domain)/Phosphotyrosine-binding domain (PTB)"/>
    <property type="match status" value="1"/>
</dbReference>
<keyword evidence="4" id="KW-1185">Reference proteome</keyword>
<dbReference type="SUPFAM" id="SSF50729">
    <property type="entry name" value="PH domain-like"/>
    <property type="match status" value="1"/>
</dbReference>
<dbReference type="InterPro" id="IPR011993">
    <property type="entry name" value="PH-like_dom_sf"/>
</dbReference>
<evidence type="ECO:0000313" key="4">
    <source>
        <dbReference type="Proteomes" id="UP000298030"/>
    </source>
</evidence>
<dbReference type="InterPro" id="IPR045255">
    <property type="entry name" value="RanBP1-like"/>
</dbReference>
<dbReference type="Pfam" id="PF00638">
    <property type="entry name" value="Ran_BP1"/>
    <property type="match status" value="1"/>
</dbReference>
<feature type="domain" description="RanBD1" evidence="2">
    <location>
        <begin position="18"/>
        <end position="155"/>
    </location>
</feature>
<dbReference type="InterPro" id="IPR045256">
    <property type="entry name" value="RanBP1_RanBD"/>
</dbReference>
<dbReference type="STRING" id="71717.A0A4Y7TN30"/>
<dbReference type="Proteomes" id="UP000298030">
    <property type="component" value="Unassembled WGS sequence"/>
</dbReference>